<dbReference type="AlphaFoldDB" id="A0A397W851"/>
<evidence type="ECO:0000313" key="2">
    <source>
        <dbReference type="Proteomes" id="UP000266673"/>
    </source>
</evidence>
<proteinExistence type="predicted"/>
<dbReference type="Proteomes" id="UP000266673">
    <property type="component" value="Unassembled WGS sequence"/>
</dbReference>
<name>A0A397W851_9GLOM</name>
<evidence type="ECO:0000313" key="1">
    <source>
        <dbReference type="EMBL" id="RIB28493.1"/>
    </source>
</evidence>
<reference evidence="1 2" key="1">
    <citation type="submission" date="2018-06" db="EMBL/GenBank/DDBJ databases">
        <title>Comparative genomics reveals the genomic features of Rhizophagus irregularis, R. cerebriforme, R. diaphanum and Gigaspora rosea, and their symbiotic lifestyle signature.</title>
        <authorList>
            <person name="Morin E."/>
            <person name="San Clemente H."/>
            <person name="Chen E.C.H."/>
            <person name="De La Providencia I."/>
            <person name="Hainaut M."/>
            <person name="Kuo A."/>
            <person name="Kohler A."/>
            <person name="Murat C."/>
            <person name="Tang N."/>
            <person name="Roy S."/>
            <person name="Loubradou J."/>
            <person name="Henrissat B."/>
            <person name="Grigoriev I.V."/>
            <person name="Corradi N."/>
            <person name="Roux C."/>
            <person name="Martin F.M."/>
        </authorList>
    </citation>
    <scope>NUCLEOTIDE SEQUENCE [LARGE SCALE GENOMIC DNA]</scope>
    <source>
        <strain evidence="1 2">DAOM 194757</strain>
    </source>
</reference>
<keyword evidence="2" id="KW-1185">Reference proteome</keyword>
<sequence length="193" mass="22084">MPFIGNPIQFSPFAINLLCHKEIVRPDPKISDHTTPTSKWTIPIPKDNDVDMLVFVTYHANSIKQNSNSQVVYYSDAIDLESTDLSKEYIAENKSKGWALKENQAYGVRGGRKRMSENVKGLLERFFLNGNLNVRDRMIVQEMHDELYKFVESGEINEEDIPKVSTIKGWIATYSRALKRNTTLLVIQQTSSD</sequence>
<accession>A0A397W851</accession>
<dbReference type="OrthoDB" id="2324955at2759"/>
<comment type="caution">
    <text evidence="1">The sequence shown here is derived from an EMBL/GenBank/DDBJ whole genome shotgun (WGS) entry which is preliminary data.</text>
</comment>
<dbReference type="EMBL" id="QKWP01000064">
    <property type="protein sequence ID" value="RIB28493.1"/>
    <property type="molecule type" value="Genomic_DNA"/>
</dbReference>
<organism evidence="1 2">
    <name type="scientific">Gigaspora rosea</name>
    <dbReference type="NCBI Taxonomy" id="44941"/>
    <lineage>
        <taxon>Eukaryota</taxon>
        <taxon>Fungi</taxon>
        <taxon>Fungi incertae sedis</taxon>
        <taxon>Mucoromycota</taxon>
        <taxon>Glomeromycotina</taxon>
        <taxon>Glomeromycetes</taxon>
        <taxon>Diversisporales</taxon>
        <taxon>Gigasporaceae</taxon>
        <taxon>Gigaspora</taxon>
    </lineage>
</organism>
<gene>
    <name evidence="1" type="ORF">C2G38_2157852</name>
</gene>
<protein>
    <submittedName>
        <fullName evidence="1">Uncharacterized protein</fullName>
    </submittedName>
</protein>